<comment type="caution">
    <text evidence="3">The sequence shown here is derived from an EMBL/GenBank/DDBJ whole genome shotgun (WGS) entry which is preliminary data.</text>
</comment>
<evidence type="ECO:0000256" key="2">
    <source>
        <dbReference type="ARBA" id="ARBA00023002"/>
    </source>
</evidence>
<protein>
    <submittedName>
        <fullName evidence="3">Enoyl-[acyl-carrier protein] reductase III</fullName>
    </submittedName>
</protein>
<dbReference type="InterPro" id="IPR036291">
    <property type="entry name" value="NAD(P)-bd_dom_sf"/>
</dbReference>
<dbReference type="Gene3D" id="3.40.50.720">
    <property type="entry name" value="NAD(P)-binding Rossmann-like Domain"/>
    <property type="match status" value="1"/>
</dbReference>
<dbReference type="PANTHER" id="PTHR42879">
    <property type="entry name" value="3-OXOACYL-(ACYL-CARRIER-PROTEIN) REDUCTASE"/>
    <property type="match status" value="1"/>
</dbReference>
<keyword evidence="4" id="KW-1185">Reference proteome</keyword>
<dbReference type="SUPFAM" id="SSF51735">
    <property type="entry name" value="NAD(P)-binding Rossmann-fold domains"/>
    <property type="match status" value="1"/>
</dbReference>
<evidence type="ECO:0000256" key="1">
    <source>
        <dbReference type="ARBA" id="ARBA00006484"/>
    </source>
</evidence>
<keyword evidence="2" id="KW-0560">Oxidoreductase</keyword>
<gene>
    <name evidence="3" type="ORF">EV207_11666</name>
</gene>
<dbReference type="OrthoDB" id="9803333at2"/>
<dbReference type="PRINTS" id="PR00081">
    <property type="entry name" value="GDHRDH"/>
</dbReference>
<dbReference type="CDD" id="cd05359">
    <property type="entry name" value="ChcA_like_SDR_c"/>
    <property type="match status" value="1"/>
</dbReference>
<proteinExistence type="inferred from homology"/>
<dbReference type="InterPro" id="IPR050259">
    <property type="entry name" value="SDR"/>
</dbReference>
<sequence>MGDTLTNKKVLITGSSRGTGRATALKFAEEGADVLIHYRREEELARETAEVIRKMGRQALIFRADLDSRGDIDAMFDHVQSEWGVLDIFIANAAATAFKTILEVKDYHIEKTYQVVVNSTLQAVQRVVPLMEGREGRIITISSMGSGLTLPRYANIGSAKAALESLTRYFATELGPKGITANCITPSVVDTDSLTFYTGDHYEKYRDGVVAKTPLGRLGQPDDVANLALFLASGASSFLTGQVIKLDGGLTMNNHYPPEIEDLIK</sequence>
<reference evidence="3 4" key="1">
    <citation type="submission" date="2019-03" db="EMBL/GenBank/DDBJ databases">
        <title>Genomic Encyclopedia of Type Strains, Phase IV (KMG-IV): sequencing the most valuable type-strain genomes for metagenomic binning, comparative biology and taxonomic classification.</title>
        <authorList>
            <person name="Goeker M."/>
        </authorList>
    </citation>
    <scope>NUCLEOTIDE SEQUENCE [LARGE SCALE GENOMIC DNA]</scope>
    <source>
        <strain evidence="3 4">DSM 19377</strain>
    </source>
</reference>
<dbReference type="RefSeq" id="WP_132746411.1">
    <property type="nucleotide sequence ID" value="NZ_SLXK01000016.1"/>
</dbReference>
<name>A0A4R2P3Y1_9BACL</name>
<dbReference type="GO" id="GO:0008206">
    <property type="term" value="P:bile acid metabolic process"/>
    <property type="evidence" value="ECO:0007669"/>
    <property type="project" value="UniProtKB-ARBA"/>
</dbReference>
<evidence type="ECO:0000313" key="3">
    <source>
        <dbReference type="EMBL" id="TCP28754.1"/>
    </source>
</evidence>
<dbReference type="InterPro" id="IPR002347">
    <property type="entry name" value="SDR_fam"/>
</dbReference>
<comment type="similarity">
    <text evidence="1">Belongs to the short-chain dehydrogenases/reductases (SDR) family.</text>
</comment>
<dbReference type="EMBL" id="SLXK01000016">
    <property type="protein sequence ID" value="TCP28754.1"/>
    <property type="molecule type" value="Genomic_DNA"/>
</dbReference>
<dbReference type="FunFam" id="3.40.50.720:FF:000084">
    <property type="entry name" value="Short-chain dehydrogenase reductase"/>
    <property type="match status" value="1"/>
</dbReference>
<dbReference type="Proteomes" id="UP000295416">
    <property type="component" value="Unassembled WGS sequence"/>
</dbReference>
<dbReference type="Pfam" id="PF13561">
    <property type="entry name" value="adh_short_C2"/>
    <property type="match status" value="1"/>
</dbReference>
<evidence type="ECO:0000313" key="4">
    <source>
        <dbReference type="Proteomes" id="UP000295416"/>
    </source>
</evidence>
<dbReference type="GO" id="GO:0016491">
    <property type="term" value="F:oxidoreductase activity"/>
    <property type="evidence" value="ECO:0007669"/>
    <property type="project" value="UniProtKB-KW"/>
</dbReference>
<dbReference type="AlphaFoldDB" id="A0A4R2P3Y1"/>
<organism evidence="3 4">
    <name type="scientific">Scopulibacillus darangshiensis</name>
    <dbReference type="NCBI Taxonomy" id="442528"/>
    <lineage>
        <taxon>Bacteria</taxon>
        <taxon>Bacillati</taxon>
        <taxon>Bacillota</taxon>
        <taxon>Bacilli</taxon>
        <taxon>Bacillales</taxon>
        <taxon>Sporolactobacillaceae</taxon>
        <taxon>Scopulibacillus</taxon>
    </lineage>
</organism>
<accession>A0A4R2P3Y1</accession>